<name>A0AAD7K0Z9_9AGAR</name>
<evidence type="ECO:0000313" key="1">
    <source>
        <dbReference type="EMBL" id="KAJ7776044.1"/>
    </source>
</evidence>
<dbReference type="AlphaFoldDB" id="A0AAD7K0Z9"/>
<dbReference type="EMBL" id="JARJLG010000013">
    <property type="protein sequence ID" value="KAJ7776044.1"/>
    <property type="molecule type" value="Genomic_DNA"/>
</dbReference>
<keyword evidence="2" id="KW-1185">Reference proteome</keyword>
<gene>
    <name evidence="1" type="ORF">DFH07DRAFT_1056754</name>
</gene>
<organism evidence="1 2">
    <name type="scientific">Mycena maculata</name>
    <dbReference type="NCBI Taxonomy" id="230809"/>
    <lineage>
        <taxon>Eukaryota</taxon>
        <taxon>Fungi</taxon>
        <taxon>Dikarya</taxon>
        <taxon>Basidiomycota</taxon>
        <taxon>Agaricomycotina</taxon>
        <taxon>Agaricomycetes</taxon>
        <taxon>Agaricomycetidae</taxon>
        <taxon>Agaricales</taxon>
        <taxon>Marasmiineae</taxon>
        <taxon>Mycenaceae</taxon>
        <taxon>Mycena</taxon>
    </lineage>
</organism>
<proteinExistence type="predicted"/>
<dbReference type="Proteomes" id="UP001215280">
    <property type="component" value="Unassembled WGS sequence"/>
</dbReference>
<sequence length="240" mass="27615">MRSCLLQLSRRSLTMANFGYLRPSSKLSSPSLLANQKTYRQPVSPHTTIANHMREAVFKNWYTTPNIPRPWSCDWAIWSATDLWVPDGGSLPVEEEFNEPFGLSAPLEPLIFYDPNGDGDTSEDFLFAFACGGQYYLYGDGRDAVRRCHGRYPSPTEFLCTEMGSFGTPERNSARHDQLMVRCVRWRQDHDPASPTDDADWQRLNQEMDMEWINPPPNDRYTEIFRAEDKCEIMAGKRVT</sequence>
<comment type="caution">
    <text evidence="1">The sequence shown here is derived from an EMBL/GenBank/DDBJ whole genome shotgun (WGS) entry which is preliminary data.</text>
</comment>
<evidence type="ECO:0000313" key="2">
    <source>
        <dbReference type="Proteomes" id="UP001215280"/>
    </source>
</evidence>
<protein>
    <submittedName>
        <fullName evidence="1">Uncharacterized protein</fullName>
    </submittedName>
</protein>
<reference evidence="1" key="1">
    <citation type="submission" date="2023-03" db="EMBL/GenBank/DDBJ databases">
        <title>Massive genome expansion in bonnet fungi (Mycena s.s.) driven by repeated elements and novel gene families across ecological guilds.</title>
        <authorList>
            <consortium name="Lawrence Berkeley National Laboratory"/>
            <person name="Harder C.B."/>
            <person name="Miyauchi S."/>
            <person name="Viragh M."/>
            <person name="Kuo A."/>
            <person name="Thoen E."/>
            <person name="Andreopoulos B."/>
            <person name="Lu D."/>
            <person name="Skrede I."/>
            <person name="Drula E."/>
            <person name="Henrissat B."/>
            <person name="Morin E."/>
            <person name="Kohler A."/>
            <person name="Barry K."/>
            <person name="LaButti K."/>
            <person name="Morin E."/>
            <person name="Salamov A."/>
            <person name="Lipzen A."/>
            <person name="Mereny Z."/>
            <person name="Hegedus B."/>
            <person name="Baldrian P."/>
            <person name="Stursova M."/>
            <person name="Weitz H."/>
            <person name="Taylor A."/>
            <person name="Grigoriev I.V."/>
            <person name="Nagy L.G."/>
            <person name="Martin F."/>
            <person name="Kauserud H."/>
        </authorList>
    </citation>
    <scope>NUCLEOTIDE SEQUENCE</scope>
    <source>
        <strain evidence="1">CBHHK188m</strain>
    </source>
</reference>
<accession>A0AAD7K0Z9</accession>